<dbReference type="KEGG" id="cpas:Clopa_3096"/>
<evidence type="ECO:0000313" key="2">
    <source>
        <dbReference type="Proteomes" id="UP000013523"/>
    </source>
</evidence>
<dbReference type="PATRIC" id="fig|86416.3.peg.3086"/>
<dbReference type="NCBIfam" id="TIGR02834">
    <property type="entry name" value="spo_ytxC"/>
    <property type="match status" value="1"/>
</dbReference>
<dbReference type="STRING" id="86416.Clopa_3096"/>
<dbReference type="InterPro" id="IPR014199">
    <property type="entry name" value="Spore_YtxC"/>
</dbReference>
<dbReference type="OrthoDB" id="2986513at2"/>
<organism evidence="1 2">
    <name type="scientific">Clostridium pasteurianum BC1</name>
    <dbReference type="NCBI Taxonomy" id="86416"/>
    <lineage>
        <taxon>Bacteria</taxon>
        <taxon>Bacillati</taxon>
        <taxon>Bacillota</taxon>
        <taxon>Clostridia</taxon>
        <taxon>Eubacteriales</taxon>
        <taxon>Clostridiaceae</taxon>
        <taxon>Clostridium</taxon>
    </lineage>
</organism>
<dbReference type="Proteomes" id="UP000013523">
    <property type="component" value="Chromosome"/>
</dbReference>
<keyword evidence="2" id="KW-1185">Reference proteome</keyword>
<dbReference type="AlphaFoldDB" id="R4K896"/>
<dbReference type="RefSeq" id="WP_015616204.1">
    <property type="nucleotide sequence ID" value="NC_021182.1"/>
</dbReference>
<dbReference type="HOGENOM" id="CLU_066420_1_0_9"/>
<accession>R4K896</accession>
<reference evidence="1 2" key="1">
    <citation type="submission" date="2012-01" db="EMBL/GenBank/DDBJ databases">
        <title>Complete sequence of chromosome of Clostridium pasteurianum BC1.</title>
        <authorList>
            <consortium name="US DOE Joint Genome Institute"/>
            <person name="Lucas S."/>
            <person name="Han J."/>
            <person name="Lapidus A."/>
            <person name="Cheng J.-F."/>
            <person name="Goodwin L."/>
            <person name="Pitluck S."/>
            <person name="Peters L."/>
            <person name="Mikhailova N."/>
            <person name="Teshima H."/>
            <person name="Detter J.C."/>
            <person name="Han C."/>
            <person name="Tapia R."/>
            <person name="Land M."/>
            <person name="Hauser L."/>
            <person name="Kyrpides N."/>
            <person name="Ivanova N."/>
            <person name="Pagani I."/>
            <person name="Dunn J."/>
            <person name="Taghavi S."/>
            <person name="Francis A."/>
            <person name="van der Lelie D."/>
            <person name="Woyke T."/>
        </authorList>
    </citation>
    <scope>NUCLEOTIDE SEQUENCE [LARGE SCALE GENOMIC DNA]</scope>
    <source>
        <strain evidence="1 2">BC1</strain>
    </source>
</reference>
<dbReference type="EMBL" id="CP003261">
    <property type="protein sequence ID" value="AGK97916.1"/>
    <property type="molecule type" value="Genomic_DNA"/>
</dbReference>
<evidence type="ECO:0000313" key="1">
    <source>
        <dbReference type="EMBL" id="AGK97916.1"/>
    </source>
</evidence>
<proteinExistence type="predicted"/>
<name>R4K896_CLOPA</name>
<dbReference type="eggNOG" id="ENOG5031S9P">
    <property type="taxonomic scope" value="Bacteria"/>
</dbReference>
<protein>
    <submittedName>
        <fullName evidence="1">Putative sporulation protein YtxC</fullName>
    </submittedName>
</protein>
<dbReference type="Pfam" id="PF08812">
    <property type="entry name" value="YtxC"/>
    <property type="match status" value="1"/>
</dbReference>
<sequence length="307" mass="36108">MLLKDIVYNGEREDVIDGLEYIKQNLEIKGAKLGISESVENRTHFVKIFCSDEIFNSKVEHNFNLYLSMLLYKFMSQEFYDKKLIEFLNENYFFLKGEELKDLKKICKDSFLCEGKIKDENEVYYINRKNSITRKILQCVNENALINIEGFVTFRIKEMESDFQAIVDKAVEKYMIDKEYDEFINLLKYFVDIQESKIDEVNISSSINGEYIIKDKSGKDISEELVKELKNTKYNNKDNQEDIIISGLITLAPRSIIIHNIDDFKKRELIDTISNVFEDKVKFCDDDAEIESLDTKLEKINKDLIKV</sequence>
<gene>
    <name evidence="1" type="ORF">Clopa_3096</name>
</gene>